<name>A0A2T9ZD47_9FUNG</name>
<dbReference type="EMBL" id="MBFS01000427">
    <property type="protein sequence ID" value="PVV02523.1"/>
    <property type="molecule type" value="Genomic_DNA"/>
</dbReference>
<keyword evidence="2" id="KW-1185">Reference proteome</keyword>
<gene>
    <name evidence="1" type="ORF">BB560_003010</name>
</gene>
<protein>
    <submittedName>
        <fullName evidence="1">Uncharacterized protein</fullName>
    </submittedName>
</protein>
<dbReference type="OrthoDB" id="10657604at2759"/>
<comment type="caution">
    <text evidence="1">The sequence shown here is derived from an EMBL/GenBank/DDBJ whole genome shotgun (WGS) entry which is preliminary data.</text>
</comment>
<dbReference type="Proteomes" id="UP000245609">
    <property type="component" value="Unassembled WGS sequence"/>
</dbReference>
<evidence type="ECO:0000313" key="1">
    <source>
        <dbReference type="EMBL" id="PVV02523.1"/>
    </source>
</evidence>
<organism evidence="1 2">
    <name type="scientific">Smittium megazygosporum</name>
    <dbReference type="NCBI Taxonomy" id="133381"/>
    <lineage>
        <taxon>Eukaryota</taxon>
        <taxon>Fungi</taxon>
        <taxon>Fungi incertae sedis</taxon>
        <taxon>Zoopagomycota</taxon>
        <taxon>Kickxellomycotina</taxon>
        <taxon>Harpellomycetes</taxon>
        <taxon>Harpellales</taxon>
        <taxon>Legeriomycetaceae</taxon>
        <taxon>Smittium</taxon>
    </lineage>
</organism>
<accession>A0A2T9ZD47</accession>
<dbReference type="AlphaFoldDB" id="A0A2T9ZD47"/>
<reference evidence="1 2" key="1">
    <citation type="journal article" date="2018" name="MBio">
        <title>Comparative Genomics Reveals the Core Gene Toolbox for the Fungus-Insect Symbiosis.</title>
        <authorList>
            <person name="Wang Y."/>
            <person name="Stata M."/>
            <person name="Wang W."/>
            <person name="Stajich J.E."/>
            <person name="White M.M."/>
            <person name="Moncalvo J.M."/>
        </authorList>
    </citation>
    <scope>NUCLEOTIDE SEQUENCE [LARGE SCALE GENOMIC DNA]</scope>
    <source>
        <strain evidence="1 2">SC-DP-2</strain>
    </source>
</reference>
<sequence>MIHHPDSLESVKTSDSGTSGRKLFSFHVCRFSFHHKRFSSAESVIVTVAVQLFVSFRTEFFSSSKRLSLFDIGGQDLEGHRARVDFYSQMFDVRIVAASDNNILIVLANRIRVSSESISGSETNELRMFVFSSSGNGEQKKSSGIDGRACSSLGKACSYRIGCLVEMNLSSIPTSLSIFFKDDNVFTFCNNSAMILSNSELS</sequence>
<proteinExistence type="predicted"/>
<evidence type="ECO:0000313" key="2">
    <source>
        <dbReference type="Proteomes" id="UP000245609"/>
    </source>
</evidence>